<evidence type="ECO:0000313" key="2">
    <source>
        <dbReference type="WBParaSite" id="jg5213"/>
    </source>
</evidence>
<keyword evidence="1" id="KW-1185">Reference proteome</keyword>
<accession>A0A915EF40</accession>
<proteinExistence type="predicted"/>
<name>A0A915EF40_9BILA</name>
<sequence>MASRETELIYLEGVTIVLLLTLKKIVTAGFGYTKVATFFLKEFNFTTTRQNLIEQTLQDLQNTNANFSAKTWTRGDPIRPPSTRNWISTVTHISGDGTFAASPSIFVQHDQNSRVTTTSFFSGIPEDRARNVRERRARYPPVEWNLFQRTLDQHSRSNNFNESNNKKTDENSWHSTSSFVGLMLRVKTAYLSDYDNDFNDWVHGRGHRHRKRQAINRDTRIRNQVHRYQQFLAGRLTAEEYLNGIVVALRG</sequence>
<protein>
    <submittedName>
        <fullName evidence="2">Uncharacterized protein</fullName>
    </submittedName>
</protein>
<reference evidence="2" key="1">
    <citation type="submission" date="2022-11" db="UniProtKB">
        <authorList>
            <consortium name="WormBaseParasite"/>
        </authorList>
    </citation>
    <scope>IDENTIFICATION</scope>
</reference>
<evidence type="ECO:0000313" key="1">
    <source>
        <dbReference type="Proteomes" id="UP000887574"/>
    </source>
</evidence>
<dbReference type="AlphaFoldDB" id="A0A915EF40"/>
<dbReference type="WBParaSite" id="jg5213">
    <property type="protein sequence ID" value="jg5213"/>
    <property type="gene ID" value="jg5213"/>
</dbReference>
<dbReference type="Proteomes" id="UP000887574">
    <property type="component" value="Unplaced"/>
</dbReference>
<organism evidence="1 2">
    <name type="scientific">Ditylenchus dipsaci</name>
    <dbReference type="NCBI Taxonomy" id="166011"/>
    <lineage>
        <taxon>Eukaryota</taxon>
        <taxon>Metazoa</taxon>
        <taxon>Ecdysozoa</taxon>
        <taxon>Nematoda</taxon>
        <taxon>Chromadorea</taxon>
        <taxon>Rhabditida</taxon>
        <taxon>Tylenchina</taxon>
        <taxon>Tylenchomorpha</taxon>
        <taxon>Sphaerularioidea</taxon>
        <taxon>Anguinidae</taxon>
        <taxon>Anguininae</taxon>
        <taxon>Ditylenchus</taxon>
    </lineage>
</organism>